<proteinExistence type="predicted"/>
<dbReference type="InterPro" id="IPR015943">
    <property type="entry name" value="WD40/YVTN_repeat-like_dom_sf"/>
</dbReference>
<dbReference type="Pfam" id="PF02458">
    <property type="entry name" value="Transferase"/>
    <property type="match status" value="1"/>
</dbReference>
<feature type="repeat" description="WD" evidence="3">
    <location>
        <begin position="291"/>
        <end position="333"/>
    </location>
</feature>
<dbReference type="STRING" id="542762.A0A4S4D1P3"/>
<comment type="caution">
    <text evidence="4">The sequence shown here is derived from an EMBL/GenBank/DDBJ whole genome shotgun (WGS) entry which is preliminary data.</text>
</comment>
<dbReference type="Gene3D" id="2.130.10.10">
    <property type="entry name" value="YVTN repeat-like/Quinoprotein amine dehydrogenase"/>
    <property type="match status" value="1"/>
</dbReference>
<gene>
    <name evidence="4" type="ORF">TEA_014986</name>
</gene>
<dbReference type="AlphaFoldDB" id="A0A4S4D1P3"/>
<dbReference type="InterPro" id="IPR019775">
    <property type="entry name" value="WD40_repeat_CS"/>
</dbReference>
<dbReference type="InterPro" id="IPR044630">
    <property type="entry name" value="SPA1/2/3/4"/>
</dbReference>
<evidence type="ECO:0000256" key="1">
    <source>
        <dbReference type="ARBA" id="ARBA00022574"/>
    </source>
</evidence>
<accession>A0A4S4D1P3</accession>
<keyword evidence="1 3" id="KW-0853">WD repeat</keyword>
<evidence type="ECO:0000256" key="3">
    <source>
        <dbReference type="PROSITE-ProRule" id="PRU00221"/>
    </source>
</evidence>
<dbReference type="InterPro" id="IPR023213">
    <property type="entry name" value="CAT-like_dom_sf"/>
</dbReference>
<dbReference type="EMBL" id="SDRB02012997">
    <property type="protein sequence ID" value="THF96150.1"/>
    <property type="molecule type" value="Genomic_DNA"/>
</dbReference>
<evidence type="ECO:0000313" key="5">
    <source>
        <dbReference type="Proteomes" id="UP000306102"/>
    </source>
</evidence>
<evidence type="ECO:0000256" key="2">
    <source>
        <dbReference type="ARBA" id="ARBA00022737"/>
    </source>
</evidence>
<organism evidence="4 5">
    <name type="scientific">Camellia sinensis var. sinensis</name>
    <name type="common">China tea</name>
    <dbReference type="NCBI Taxonomy" id="542762"/>
    <lineage>
        <taxon>Eukaryota</taxon>
        <taxon>Viridiplantae</taxon>
        <taxon>Streptophyta</taxon>
        <taxon>Embryophyta</taxon>
        <taxon>Tracheophyta</taxon>
        <taxon>Spermatophyta</taxon>
        <taxon>Magnoliopsida</taxon>
        <taxon>eudicotyledons</taxon>
        <taxon>Gunneridae</taxon>
        <taxon>Pentapetalae</taxon>
        <taxon>asterids</taxon>
        <taxon>Ericales</taxon>
        <taxon>Theaceae</taxon>
        <taxon>Camellia</taxon>
    </lineage>
</organism>
<dbReference type="Gene3D" id="3.30.559.10">
    <property type="entry name" value="Chloramphenicol acetyltransferase-like domain"/>
    <property type="match status" value="1"/>
</dbReference>
<dbReference type="SUPFAM" id="SSF50978">
    <property type="entry name" value="WD40 repeat-like"/>
    <property type="match status" value="1"/>
</dbReference>
<dbReference type="Proteomes" id="UP000306102">
    <property type="component" value="Unassembled WGS sequence"/>
</dbReference>
<dbReference type="GO" id="GO:0009640">
    <property type="term" value="P:photomorphogenesis"/>
    <property type="evidence" value="ECO:0007669"/>
    <property type="project" value="InterPro"/>
</dbReference>
<dbReference type="SMART" id="SM00320">
    <property type="entry name" value="WD40"/>
    <property type="match status" value="5"/>
</dbReference>
<dbReference type="PANTHER" id="PTHR44218">
    <property type="entry name" value="PROTEIN SPA1-RELATED 2"/>
    <property type="match status" value="1"/>
</dbReference>
<reference evidence="4 5" key="1">
    <citation type="journal article" date="2018" name="Proc. Natl. Acad. Sci. U.S.A.">
        <title>Draft genome sequence of Camellia sinensis var. sinensis provides insights into the evolution of the tea genome and tea quality.</title>
        <authorList>
            <person name="Wei C."/>
            <person name="Yang H."/>
            <person name="Wang S."/>
            <person name="Zhao J."/>
            <person name="Liu C."/>
            <person name="Gao L."/>
            <person name="Xia E."/>
            <person name="Lu Y."/>
            <person name="Tai Y."/>
            <person name="She G."/>
            <person name="Sun J."/>
            <person name="Cao H."/>
            <person name="Tong W."/>
            <person name="Gao Q."/>
            <person name="Li Y."/>
            <person name="Deng W."/>
            <person name="Jiang X."/>
            <person name="Wang W."/>
            <person name="Chen Q."/>
            <person name="Zhang S."/>
            <person name="Li H."/>
            <person name="Wu J."/>
            <person name="Wang P."/>
            <person name="Li P."/>
            <person name="Shi C."/>
            <person name="Zheng F."/>
            <person name="Jian J."/>
            <person name="Huang B."/>
            <person name="Shan D."/>
            <person name="Shi M."/>
            <person name="Fang C."/>
            <person name="Yue Y."/>
            <person name="Li F."/>
            <person name="Li D."/>
            <person name="Wei S."/>
            <person name="Han B."/>
            <person name="Jiang C."/>
            <person name="Yin Y."/>
            <person name="Xia T."/>
            <person name="Zhang Z."/>
            <person name="Bennetzen J.L."/>
            <person name="Zhao S."/>
            <person name="Wan X."/>
        </authorList>
    </citation>
    <scope>NUCLEOTIDE SEQUENCE [LARGE SCALE GENOMIC DNA]</scope>
    <source>
        <strain evidence="5">cv. Shuchazao</strain>
        <tissue evidence="4">Leaf</tissue>
    </source>
</reference>
<dbReference type="InterPro" id="IPR036322">
    <property type="entry name" value="WD40_repeat_dom_sf"/>
</dbReference>
<dbReference type="PROSITE" id="PS00678">
    <property type="entry name" value="WD_REPEATS_1"/>
    <property type="match status" value="2"/>
</dbReference>
<keyword evidence="5" id="KW-1185">Reference proteome</keyword>
<feature type="repeat" description="WD" evidence="3">
    <location>
        <begin position="383"/>
        <end position="423"/>
    </location>
</feature>
<dbReference type="PROSITE" id="PS50082">
    <property type="entry name" value="WD_REPEATS_2"/>
    <property type="match status" value="2"/>
</dbReference>
<evidence type="ECO:0000313" key="4">
    <source>
        <dbReference type="EMBL" id="THF96150.1"/>
    </source>
</evidence>
<dbReference type="PANTHER" id="PTHR44218:SF15">
    <property type="entry name" value="PROTEIN SPA1-RELATED 2"/>
    <property type="match status" value="1"/>
</dbReference>
<dbReference type="Pfam" id="PF00400">
    <property type="entry name" value="WD40"/>
    <property type="match status" value="2"/>
</dbReference>
<dbReference type="PROSITE" id="PS50294">
    <property type="entry name" value="WD_REPEATS_REGION"/>
    <property type="match status" value="1"/>
</dbReference>
<sequence>MASPSTSAERMLLREGKGIIERFVLDSEALWTLKAKAISGRVPNPTRVQVISAFIWKHAMAASRVVWGMKQPFILSQQMYLRQRTLVTSSSKYSVGNLLWKVVAHCDAVVEDEEIMSLNGLVGLLRDTIERTRDDILPKLQQGDEGGYELFIKEICESNKNLNPYMFSSWCKLGFNEVDFGWGNPAWISSVGARVDSIHQNIIFLIEVGLDDKIEDWQQPLSEMSPPRLFLTSVISAFKKGIGLEVHDGEKESRCMKGAGGVGNDGLGVVARNSGGSWWLNGGTGQGFSQFIEHNKRAWSVDFSQVDPTKLASGSDDFSVKLWNINEACSLYSRNSLCTIRNIANVCCVQFSAHSTHLLAFGSSDYKTYCYDLRNVSRPWCILTGHDKAVSFVKFLDSETVVSASTDNTLKLWDLKKTSSTGLSTTACTLTLKGHTNEKNFVGLSVADGYIACGSETNEVYAYCRSLPMPITAHKFGSIDPISGKETDDDNGQFVSSVCWRQKSDMLVAANSSGCIKVLQMV</sequence>
<dbReference type="InterPro" id="IPR001680">
    <property type="entry name" value="WD40_rpt"/>
</dbReference>
<keyword evidence="2" id="KW-0677">Repeat</keyword>
<name>A0A4S4D1P3_CAMSN</name>
<protein>
    <submittedName>
        <fullName evidence="4">Uncharacterized protein</fullName>
    </submittedName>
</protein>